<protein>
    <submittedName>
        <fullName evidence="1">Uncharacterized protein</fullName>
    </submittedName>
</protein>
<reference evidence="1" key="2">
    <citation type="submission" date="2015-03" db="EMBL/GenBank/DDBJ databases">
        <authorList>
            <person name="Chow C.-E.T."/>
            <person name="Winget D.M."/>
            <person name="White R.A.III."/>
            <person name="Hallam S.J."/>
            <person name="Suttle C.A."/>
        </authorList>
    </citation>
    <scope>NUCLEOTIDE SEQUENCE</scope>
    <source>
        <strain evidence="1">Anoxic2_1</strain>
    </source>
</reference>
<name>A0A0F7L592_9VIRU</name>
<reference evidence="1" key="1">
    <citation type="journal article" date="2015" name="Front. Microbiol.">
        <title>Combining genomic sequencing methods to explore viral diversity and reveal potential virus-host interactions.</title>
        <authorList>
            <person name="Chow C.E."/>
            <person name="Winget D.M."/>
            <person name="White R.A.III."/>
            <person name="Hallam S.J."/>
            <person name="Suttle C.A."/>
        </authorList>
    </citation>
    <scope>NUCLEOTIDE SEQUENCE</scope>
    <source>
        <strain evidence="1">Anoxic2_1</strain>
    </source>
</reference>
<evidence type="ECO:0000313" key="1">
    <source>
        <dbReference type="EMBL" id="AKH46678.1"/>
    </source>
</evidence>
<accession>A0A0F7L592</accession>
<sequence length="71" mass="7456">MSFYLRSSLCSDCCSCLGGVGCHPAHSQSYSRPCLRAARMIVARSVSSSVAMTLLGTLAAGSRSQRRADGL</sequence>
<organism evidence="1">
    <name type="scientific">uncultured marine virus</name>
    <dbReference type="NCBI Taxonomy" id="186617"/>
    <lineage>
        <taxon>Viruses</taxon>
        <taxon>environmental samples</taxon>
    </lineage>
</organism>
<dbReference type="EMBL" id="KR029585">
    <property type="protein sequence ID" value="AKH46678.1"/>
    <property type="molecule type" value="Genomic_DNA"/>
</dbReference>
<proteinExistence type="predicted"/>